<evidence type="ECO:0000256" key="5">
    <source>
        <dbReference type="ARBA" id="ARBA00012596"/>
    </source>
</evidence>
<name>A0A1L8G8Z5_XENLA</name>
<comment type="similarity">
    <text evidence="4">Belongs to the UPP synthase family.</text>
</comment>
<evidence type="ECO:0000256" key="11">
    <source>
        <dbReference type="ARBA" id="ARBA00023136"/>
    </source>
</evidence>
<sequence>MHDCTYFLRTHEVAVTLLPHLFLLVSFIPQSGSNLRWPRHSLYLFLEVTFGYQPIGVGRVLPASNVWPLAAVGSGLLAVGSFAMSVLCAVAWRLLHVLLWAQRVLVTWFRSLSWSLLFPPLADLRLGKPGQSQGDCGYLSKQCDCTDLRHRCDMKYLTQQPSRNWRADGCRLGKLPVHMAMLMGEEVQSYTDLANLVVWCMAVGISYVSVYDHQGIFKENSSRLMDEVLKQQKELLGHDYPKYPLEHANGTTDRADRALTHMPLLKVLAPEDGKMQIVKAAQNFCHLVAQEQRKPVEMDVNALDHLLRTTQTFPDPDLILKFGSIDGTLGFLPWHIRLSEIFSLPSHLNIRYEDFYSALSCYADCEQRLGK</sequence>
<dbReference type="Xenbase" id="XB-GENE-6486910">
    <property type="gene designation" value="nus1.L"/>
</dbReference>
<dbReference type="PaxDb" id="8355-A0A1L8G8Z5"/>
<dbReference type="GO" id="GO:0005789">
    <property type="term" value="C:endoplasmic reticulum membrane"/>
    <property type="evidence" value="ECO:0000318"/>
    <property type="project" value="GO_Central"/>
</dbReference>
<dbReference type="EC" id="2.5.1.87" evidence="5"/>
<keyword evidence="7" id="KW-0812">Transmembrane</keyword>
<comment type="pathway">
    <text evidence="3">Protein modification; protein glycosylation.</text>
</comment>
<protein>
    <recommendedName>
        <fullName evidence="5">ditrans,polycis-polyprenyl diphosphate synthase [(2E,6E)-farnesyldiphosphate specific]</fullName>
        <ecNumber evidence="5">2.5.1.87</ecNumber>
    </recommendedName>
</protein>
<comment type="catalytic activity">
    <reaction evidence="12">
        <text>n isopentenyl diphosphate + (2E,6E)-farnesyl diphosphate = a di-trans,poly-cis-polyprenyl diphosphate + n diphosphate</text>
        <dbReference type="Rhea" id="RHEA:53008"/>
        <dbReference type="Rhea" id="RHEA-COMP:19494"/>
        <dbReference type="ChEBI" id="CHEBI:33019"/>
        <dbReference type="ChEBI" id="CHEBI:128769"/>
        <dbReference type="ChEBI" id="CHEBI:136960"/>
        <dbReference type="ChEBI" id="CHEBI:175763"/>
        <dbReference type="EC" id="2.5.1.87"/>
    </reaction>
</comment>
<keyword evidence="9" id="KW-0460">Magnesium</keyword>
<keyword evidence="8" id="KW-0256">Endoplasmic reticulum</keyword>
<dbReference type="RefSeq" id="XP_018118751.1">
    <property type="nucleotide sequence ID" value="XM_018263262.2"/>
</dbReference>
<keyword evidence="11" id="KW-0472">Membrane</keyword>
<dbReference type="PANTHER" id="PTHR21528">
    <property type="entry name" value="DEHYDRODOLICHYL DIPHOSPHATE SYNTHASE COMPLEX SUBUNIT NUS1"/>
    <property type="match status" value="1"/>
</dbReference>
<dbReference type="Bgee" id="108716803">
    <property type="expression patterns" value="Expressed in blastula and 19 other cell types or tissues"/>
</dbReference>
<dbReference type="GeneID" id="108716803"/>
<dbReference type="KEGG" id="xla:108716803"/>
<comment type="subcellular location">
    <subcellularLocation>
        <location evidence="2">Endoplasmic reticulum membrane</location>
    </subcellularLocation>
</comment>
<reference evidence="14" key="1">
    <citation type="submission" date="2025-08" db="UniProtKB">
        <authorList>
            <consortium name="RefSeq"/>
        </authorList>
    </citation>
    <scope>IDENTIFICATION</scope>
    <source>
        <strain evidence="14">J_2021</strain>
        <tissue evidence="14">Erythrocytes</tissue>
    </source>
</reference>
<dbReference type="SUPFAM" id="SSF64005">
    <property type="entry name" value="Undecaprenyl diphosphate synthase"/>
    <property type="match status" value="1"/>
</dbReference>
<dbReference type="AGR" id="Xenbase:XB-GENE-6486910"/>
<evidence type="ECO:0000256" key="8">
    <source>
        <dbReference type="ARBA" id="ARBA00022824"/>
    </source>
</evidence>
<dbReference type="InterPro" id="IPR038887">
    <property type="entry name" value="Nus1/NgBR"/>
</dbReference>
<accession>A0A1L8G8Z5</accession>
<dbReference type="STRING" id="8355.A0A1L8G8Z5"/>
<gene>
    <name evidence="14 15" type="primary">nus1.L</name>
</gene>
<dbReference type="Gene3D" id="3.40.1180.10">
    <property type="entry name" value="Decaprenyl diphosphate synthase-like"/>
    <property type="match status" value="1"/>
</dbReference>
<evidence type="ECO:0000313" key="15">
    <source>
        <dbReference type="Xenbase" id="XB-GENE-6486910"/>
    </source>
</evidence>
<dbReference type="PANTHER" id="PTHR21528:SF0">
    <property type="entry name" value="DEHYDRODOLICHYL DIPHOSPHATE SYNTHASE COMPLEX SUBUNIT NUS1"/>
    <property type="match status" value="1"/>
</dbReference>
<dbReference type="CTD" id="108716803"/>
<keyword evidence="13" id="KW-1185">Reference proteome</keyword>
<evidence type="ECO:0000313" key="14">
    <source>
        <dbReference type="RefSeq" id="XP_018118751.1"/>
    </source>
</evidence>
<evidence type="ECO:0000313" key="13">
    <source>
        <dbReference type="Proteomes" id="UP000186698"/>
    </source>
</evidence>
<proteinExistence type="inferred from homology"/>
<evidence type="ECO:0000256" key="2">
    <source>
        <dbReference type="ARBA" id="ARBA00004586"/>
    </source>
</evidence>
<comment type="cofactor">
    <cofactor evidence="1">
        <name>Mg(2+)</name>
        <dbReference type="ChEBI" id="CHEBI:18420"/>
    </cofactor>
</comment>
<dbReference type="GO" id="GO:0045547">
    <property type="term" value="F:ditrans,polycis-polyprenyl diphosphate synthase [(2E,6E)-farnesyl diphosphate specific] activity"/>
    <property type="evidence" value="ECO:0007669"/>
    <property type="project" value="UniProtKB-EC"/>
</dbReference>
<evidence type="ECO:0000256" key="10">
    <source>
        <dbReference type="ARBA" id="ARBA00022989"/>
    </source>
</evidence>
<dbReference type="AlphaFoldDB" id="A0A1L8G8Z5"/>
<keyword evidence="10" id="KW-1133">Transmembrane helix</keyword>
<evidence type="ECO:0000256" key="4">
    <source>
        <dbReference type="ARBA" id="ARBA00005432"/>
    </source>
</evidence>
<dbReference type="UniPathway" id="UPA00378"/>
<evidence type="ECO:0000256" key="1">
    <source>
        <dbReference type="ARBA" id="ARBA00001946"/>
    </source>
</evidence>
<evidence type="ECO:0000256" key="7">
    <source>
        <dbReference type="ARBA" id="ARBA00022692"/>
    </source>
</evidence>
<dbReference type="GO" id="GO:1904423">
    <property type="term" value="C:dehydrodolichyl diphosphate synthase complex"/>
    <property type="evidence" value="ECO:0000318"/>
    <property type="project" value="GO_Central"/>
</dbReference>
<keyword evidence="6" id="KW-0808">Transferase</keyword>
<dbReference type="OrthoDB" id="19639at2759"/>
<dbReference type="Proteomes" id="UP000186698">
    <property type="component" value="Chromosome 5L"/>
</dbReference>
<evidence type="ECO:0000256" key="6">
    <source>
        <dbReference type="ARBA" id="ARBA00022679"/>
    </source>
</evidence>
<dbReference type="InterPro" id="IPR036424">
    <property type="entry name" value="UPP_synth-like_sf"/>
</dbReference>
<evidence type="ECO:0000256" key="9">
    <source>
        <dbReference type="ARBA" id="ARBA00022842"/>
    </source>
</evidence>
<evidence type="ECO:0000256" key="3">
    <source>
        <dbReference type="ARBA" id="ARBA00004922"/>
    </source>
</evidence>
<evidence type="ECO:0000256" key="12">
    <source>
        <dbReference type="ARBA" id="ARBA00047353"/>
    </source>
</evidence>
<organism evidence="13 14">
    <name type="scientific">Xenopus laevis</name>
    <name type="common">African clawed frog</name>
    <dbReference type="NCBI Taxonomy" id="8355"/>
    <lineage>
        <taxon>Eukaryota</taxon>
        <taxon>Metazoa</taxon>
        <taxon>Chordata</taxon>
        <taxon>Craniata</taxon>
        <taxon>Vertebrata</taxon>
        <taxon>Euteleostomi</taxon>
        <taxon>Amphibia</taxon>
        <taxon>Batrachia</taxon>
        <taxon>Anura</taxon>
        <taxon>Pipoidea</taxon>
        <taxon>Pipidae</taxon>
        <taxon>Xenopodinae</taxon>
        <taxon>Xenopus</taxon>
        <taxon>Xenopus</taxon>
    </lineage>
</organism>